<reference evidence="2" key="1">
    <citation type="journal article" date="2019" name="Nat. Commun.">
        <title>The genome of broomcorn millet.</title>
        <authorList>
            <person name="Zou C."/>
            <person name="Miki D."/>
            <person name="Li D."/>
            <person name="Tang Q."/>
            <person name="Xiao L."/>
            <person name="Rajput S."/>
            <person name="Deng P."/>
            <person name="Jia W."/>
            <person name="Huang R."/>
            <person name="Zhang M."/>
            <person name="Sun Y."/>
            <person name="Hu J."/>
            <person name="Fu X."/>
            <person name="Schnable P.S."/>
            <person name="Li F."/>
            <person name="Zhang H."/>
            <person name="Feng B."/>
            <person name="Zhu X."/>
            <person name="Liu R."/>
            <person name="Schnable J.C."/>
            <person name="Zhu J.-K."/>
            <person name="Zhang H."/>
        </authorList>
    </citation>
    <scope>NUCLEOTIDE SEQUENCE [LARGE SCALE GENOMIC DNA]</scope>
</reference>
<proteinExistence type="predicted"/>
<keyword evidence="2" id="KW-1185">Reference proteome</keyword>
<comment type="caution">
    <text evidence="1">The sequence shown here is derived from an EMBL/GenBank/DDBJ whole genome shotgun (WGS) entry which is preliminary data.</text>
</comment>
<gene>
    <name evidence="1" type="ORF">C2845_PM05G30710</name>
</gene>
<accession>A0A3L6T1V8</accession>
<evidence type="ECO:0000313" key="1">
    <source>
        <dbReference type="EMBL" id="RLN30729.1"/>
    </source>
</evidence>
<sequence>MAADGLQGSLDLRGAVRGVMLQDARIEAAWALEQVMRLSETGMCLGERRRGERCFFFEW</sequence>
<dbReference type="AlphaFoldDB" id="A0A3L6T1V8"/>
<evidence type="ECO:0000313" key="2">
    <source>
        <dbReference type="Proteomes" id="UP000275267"/>
    </source>
</evidence>
<dbReference type="OrthoDB" id="1938089at2759"/>
<organism evidence="1 2">
    <name type="scientific">Panicum miliaceum</name>
    <name type="common">Proso millet</name>
    <name type="synonym">Broomcorn millet</name>
    <dbReference type="NCBI Taxonomy" id="4540"/>
    <lineage>
        <taxon>Eukaryota</taxon>
        <taxon>Viridiplantae</taxon>
        <taxon>Streptophyta</taxon>
        <taxon>Embryophyta</taxon>
        <taxon>Tracheophyta</taxon>
        <taxon>Spermatophyta</taxon>
        <taxon>Magnoliopsida</taxon>
        <taxon>Liliopsida</taxon>
        <taxon>Poales</taxon>
        <taxon>Poaceae</taxon>
        <taxon>PACMAD clade</taxon>
        <taxon>Panicoideae</taxon>
        <taxon>Panicodae</taxon>
        <taxon>Paniceae</taxon>
        <taxon>Panicinae</taxon>
        <taxon>Panicum</taxon>
        <taxon>Panicum sect. Panicum</taxon>
    </lineage>
</organism>
<name>A0A3L6T1V8_PANMI</name>
<dbReference type="Proteomes" id="UP000275267">
    <property type="component" value="Unassembled WGS sequence"/>
</dbReference>
<dbReference type="EMBL" id="PQIB02000003">
    <property type="protein sequence ID" value="RLN30729.1"/>
    <property type="molecule type" value="Genomic_DNA"/>
</dbReference>
<protein>
    <submittedName>
        <fullName evidence="1">Uncharacterized protein</fullName>
    </submittedName>
</protein>